<gene>
    <name evidence="1" type="ORF">CY34DRAFT_93923</name>
</gene>
<dbReference type="AlphaFoldDB" id="A0A0D0AXV1"/>
<feature type="non-terminal residue" evidence="1">
    <location>
        <position position="1"/>
    </location>
</feature>
<dbReference type="Proteomes" id="UP000054485">
    <property type="component" value="Unassembled WGS sequence"/>
</dbReference>
<dbReference type="InParanoid" id="A0A0D0AXV1"/>
<dbReference type="OrthoDB" id="2689137at2759"/>
<dbReference type="EMBL" id="KN835505">
    <property type="protein sequence ID" value="KIK36713.1"/>
    <property type="molecule type" value="Genomic_DNA"/>
</dbReference>
<dbReference type="HOGENOM" id="CLU_2298381_0_0_1"/>
<accession>A0A0D0AXV1</accession>
<evidence type="ECO:0000313" key="2">
    <source>
        <dbReference type="Proteomes" id="UP000054485"/>
    </source>
</evidence>
<keyword evidence="2" id="KW-1185">Reference proteome</keyword>
<proteinExistence type="predicted"/>
<evidence type="ECO:0000313" key="1">
    <source>
        <dbReference type="EMBL" id="KIK36713.1"/>
    </source>
</evidence>
<sequence>NVNLVQLWCELDMITSGLKTDSTGSTHTSTTASLNGVSSIVPNSAAMERIFSQFGVIHTKLQNHLEPEKVHKQALVKSNTITQHGSL</sequence>
<name>A0A0D0AXV1_9AGAM</name>
<dbReference type="SUPFAM" id="SSF53098">
    <property type="entry name" value="Ribonuclease H-like"/>
    <property type="match status" value="1"/>
</dbReference>
<protein>
    <submittedName>
        <fullName evidence="1">Uncharacterized protein</fullName>
    </submittedName>
</protein>
<dbReference type="STRING" id="930992.A0A0D0AXV1"/>
<dbReference type="InterPro" id="IPR012337">
    <property type="entry name" value="RNaseH-like_sf"/>
</dbReference>
<organism evidence="1 2">
    <name type="scientific">Suillus luteus UH-Slu-Lm8-n1</name>
    <dbReference type="NCBI Taxonomy" id="930992"/>
    <lineage>
        <taxon>Eukaryota</taxon>
        <taxon>Fungi</taxon>
        <taxon>Dikarya</taxon>
        <taxon>Basidiomycota</taxon>
        <taxon>Agaricomycotina</taxon>
        <taxon>Agaricomycetes</taxon>
        <taxon>Agaricomycetidae</taxon>
        <taxon>Boletales</taxon>
        <taxon>Suillineae</taxon>
        <taxon>Suillaceae</taxon>
        <taxon>Suillus</taxon>
    </lineage>
</organism>
<reference evidence="1 2" key="1">
    <citation type="submission" date="2014-04" db="EMBL/GenBank/DDBJ databases">
        <authorList>
            <consortium name="DOE Joint Genome Institute"/>
            <person name="Kuo A."/>
            <person name="Ruytinx J."/>
            <person name="Rineau F."/>
            <person name="Colpaert J."/>
            <person name="Kohler A."/>
            <person name="Nagy L.G."/>
            <person name="Floudas D."/>
            <person name="Copeland A."/>
            <person name="Barry K.W."/>
            <person name="Cichocki N."/>
            <person name="Veneault-Fourrey C."/>
            <person name="LaButti K."/>
            <person name="Lindquist E.A."/>
            <person name="Lipzen A."/>
            <person name="Lundell T."/>
            <person name="Morin E."/>
            <person name="Murat C."/>
            <person name="Sun H."/>
            <person name="Tunlid A."/>
            <person name="Henrissat B."/>
            <person name="Grigoriev I.V."/>
            <person name="Hibbett D.S."/>
            <person name="Martin F."/>
            <person name="Nordberg H.P."/>
            <person name="Cantor M.N."/>
            <person name="Hua S.X."/>
        </authorList>
    </citation>
    <scope>NUCLEOTIDE SEQUENCE [LARGE SCALE GENOMIC DNA]</scope>
    <source>
        <strain evidence="1 2">UH-Slu-Lm8-n1</strain>
    </source>
</reference>
<reference evidence="2" key="2">
    <citation type="submission" date="2015-01" db="EMBL/GenBank/DDBJ databases">
        <title>Evolutionary Origins and Diversification of the Mycorrhizal Mutualists.</title>
        <authorList>
            <consortium name="DOE Joint Genome Institute"/>
            <consortium name="Mycorrhizal Genomics Consortium"/>
            <person name="Kohler A."/>
            <person name="Kuo A."/>
            <person name="Nagy L.G."/>
            <person name="Floudas D."/>
            <person name="Copeland A."/>
            <person name="Barry K.W."/>
            <person name="Cichocki N."/>
            <person name="Veneault-Fourrey C."/>
            <person name="LaButti K."/>
            <person name="Lindquist E.A."/>
            <person name="Lipzen A."/>
            <person name="Lundell T."/>
            <person name="Morin E."/>
            <person name="Murat C."/>
            <person name="Riley R."/>
            <person name="Ohm R."/>
            <person name="Sun H."/>
            <person name="Tunlid A."/>
            <person name="Henrissat B."/>
            <person name="Grigoriev I.V."/>
            <person name="Hibbett D.S."/>
            <person name="Martin F."/>
        </authorList>
    </citation>
    <scope>NUCLEOTIDE SEQUENCE [LARGE SCALE GENOMIC DNA]</scope>
    <source>
        <strain evidence="2">UH-Slu-Lm8-n1</strain>
    </source>
</reference>